<feature type="transmembrane region" description="Helical" evidence="1">
    <location>
        <begin position="44"/>
        <end position="66"/>
    </location>
</feature>
<protein>
    <submittedName>
        <fullName evidence="2">Uncharacterized protein</fullName>
    </submittedName>
</protein>
<sequence>MSGNEKLGIVEIGVLISGVLFGVVTCQVYLYHKNFPKDPLWLQIGLIDGIWLLELAHTICIFHALYIFTVTRDGNPEALIAAPKTVGVSVLLHGSRIFHIPNLRLLPKPYLIPTFSVLLILAQLVTVVTLAVKAITVASVSIAVYLEEWGPLLVATLWLRVAADLTVSGSLVYFLTKQRNSAYRNTVLIVDKLIRWTIGKLFYWIVLVNADVDLIIPWAETSVVTRFEDPFVKYMVGIALVINVNTSCTKNVTETEPYTDIPSS</sequence>
<keyword evidence="1" id="KW-1133">Transmembrane helix</keyword>
<keyword evidence="1" id="KW-0472">Membrane</keyword>
<accession>A0A8H5GDB1</accession>
<dbReference type="PANTHER" id="PTHR40465:SF1">
    <property type="entry name" value="DUF6534 DOMAIN-CONTAINING PROTEIN"/>
    <property type="match status" value="1"/>
</dbReference>
<evidence type="ECO:0000313" key="3">
    <source>
        <dbReference type="Proteomes" id="UP000518752"/>
    </source>
</evidence>
<dbReference type="PANTHER" id="PTHR40465">
    <property type="entry name" value="CHROMOSOME 1, WHOLE GENOME SHOTGUN SEQUENCE"/>
    <property type="match status" value="1"/>
</dbReference>
<feature type="transmembrane region" description="Helical" evidence="1">
    <location>
        <begin position="12"/>
        <end position="32"/>
    </location>
</feature>
<dbReference type="OrthoDB" id="2535105at2759"/>
<gene>
    <name evidence="2" type="ORF">D9757_011019</name>
</gene>
<dbReference type="Proteomes" id="UP000518752">
    <property type="component" value="Unassembled WGS sequence"/>
</dbReference>
<proteinExistence type="predicted"/>
<evidence type="ECO:0000256" key="1">
    <source>
        <dbReference type="SAM" id="Phobius"/>
    </source>
</evidence>
<dbReference type="EMBL" id="JAACJN010000198">
    <property type="protein sequence ID" value="KAF5362793.1"/>
    <property type="molecule type" value="Genomic_DNA"/>
</dbReference>
<dbReference type="AlphaFoldDB" id="A0A8H5GDB1"/>
<evidence type="ECO:0000313" key="2">
    <source>
        <dbReference type="EMBL" id="KAF5362793.1"/>
    </source>
</evidence>
<keyword evidence="1" id="KW-0812">Transmembrane</keyword>
<keyword evidence="3" id="KW-1185">Reference proteome</keyword>
<organism evidence="2 3">
    <name type="scientific">Collybiopsis confluens</name>
    <dbReference type="NCBI Taxonomy" id="2823264"/>
    <lineage>
        <taxon>Eukaryota</taxon>
        <taxon>Fungi</taxon>
        <taxon>Dikarya</taxon>
        <taxon>Basidiomycota</taxon>
        <taxon>Agaricomycotina</taxon>
        <taxon>Agaricomycetes</taxon>
        <taxon>Agaricomycetidae</taxon>
        <taxon>Agaricales</taxon>
        <taxon>Marasmiineae</taxon>
        <taxon>Omphalotaceae</taxon>
        <taxon>Collybiopsis</taxon>
    </lineage>
</organism>
<name>A0A8H5GDB1_9AGAR</name>
<feature type="transmembrane region" description="Helical" evidence="1">
    <location>
        <begin position="110"/>
        <end position="132"/>
    </location>
</feature>
<feature type="transmembrane region" description="Helical" evidence="1">
    <location>
        <begin position="152"/>
        <end position="175"/>
    </location>
</feature>
<comment type="caution">
    <text evidence="2">The sequence shown here is derived from an EMBL/GenBank/DDBJ whole genome shotgun (WGS) entry which is preliminary data.</text>
</comment>
<reference evidence="2 3" key="1">
    <citation type="journal article" date="2020" name="ISME J.">
        <title>Uncovering the hidden diversity of litter-decomposition mechanisms in mushroom-forming fungi.</title>
        <authorList>
            <person name="Floudas D."/>
            <person name="Bentzer J."/>
            <person name="Ahren D."/>
            <person name="Johansson T."/>
            <person name="Persson P."/>
            <person name="Tunlid A."/>
        </authorList>
    </citation>
    <scope>NUCLEOTIDE SEQUENCE [LARGE SCALE GENOMIC DNA]</scope>
    <source>
        <strain evidence="2 3">CBS 406.79</strain>
    </source>
</reference>